<dbReference type="OrthoDB" id="1273722at2"/>
<evidence type="ECO:0000313" key="4">
    <source>
        <dbReference type="Proteomes" id="UP000092713"/>
    </source>
</evidence>
<dbReference type="RefSeq" id="WP_065309246.1">
    <property type="nucleotide sequence ID" value="NZ_LOCQ01000058.1"/>
</dbReference>
<dbReference type="InterPro" id="IPR023809">
    <property type="entry name" value="Thiopep_bacteriocin_synth_dom"/>
</dbReference>
<organism evidence="3 4">
    <name type="scientific">Janthinobacterium psychrotolerans</name>
    <dbReference type="NCBI Taxonomy" id="1747903"/>
    <lineage>
        <taxon>Bacteria</taxon>
        <taxon>Pseudomonadati</taxon>
        <taxon>Pseudomonadota</taxon>
        <taxon>Betaproteobacteria</taxon>
        <taxon>Burkholderiales</taxon>
        <taxon>Oxalobacteraceae</taxon>
        <taxon>Janthinobacterium</taxon>
    </lineage>
</organism>
<dbReference type="Proteomes" id="UP000092713">
    <property type="component" value="Unassembled WGS sequence"/>
</dbReference>
<gene>
    <name evidence="3" type="ORF">ASR47_1005359</name>
</gene>
<feature type="domain" description="Lantibiotic dehydratase N-terminal" evidence="1">
    <location>
        <begin position="44"/>
        <end position="716"/>
    </location>
</feature>
<reference evidence="3 4" key="1">
    <citation type="submission" date="2016-04" db="EMBL/GenBank/DDBJ databases">
        <title>Draft genome sequence of Janthinobacterium psychrotolerans sp. nov., isolated from freshwater sediments in Denmark.</title>
        <authorList>
            <person name="Gong X."/>
            <person name="Skrivergaard S."/>
            <person name="Korsgaard B.S."/>
            <person name="Schreiber L."/>
            <person name="Marshall I.P."/>
            <person name="Finster K."/>
            <person name="Schramm A."/>
        </authorList>
    </citation>
    <scope>NUCLEOTIDE SEQUENCE [LARGE SCALE GENOMIC DNA]</scope>
    <source>
        <strain evidence="3 4">S3-2</strain>
    </source>
</reference>
<evidence type="ECO:0000259" key="2">
    <source>
        <dbReference type="Pfam" id="PF14028"/>
    </source>
</evidence>
<dbReference type="EMBL" id="LOCQ01000058">
    <property type="protein sequence ID" value="OBV38401.1"/>
    <property type="molecule type" value="Genomic_DNA"/>
</dbReference>
<evidence type="ECO:0000259" key="1">
    <source>
        <dbReference type="Pfam" id="PF04738"/>
    </source>
</evidence>
<dbReference type="AlphaFoldDB" id="A0A1A7BXR2"/>
<dbReference type="STRING" id="1747903.ASR47_1005359"/>
<comment type="caution">
    <text evidence="3">The sequence shown here is derived from an EMBL/GenBank/DDBJ whole genome shotgun (WGS) entry which is preliminary data.</text>
</comment>
<dbReference type="NCBIfam" id="TIGR03891">
    <property type="entry name" value="thiopep_ocin"/>
    <property type="match status" value="1"/>
</dbReference>
<dbReference type="Pfam" id="PF14028">
    <property type="entry name" value="Lant_dehydr_C"/>
    <property type="match status" value="1"/>
</dbReference>
<sequence length="1067" mass="119973">MKDKNQLTHQGFFHLRTPLLGMEVIKRWAQADDRTTYVFAAFKSPLLREALYLASRSLYDRLEEYEAAPASSAEPMRPALTLGGKTFLAPGLKKDSSTDKLVTALSRYLARASFRCTPYGMFSTVSTGRVAGATDLSGIASAPVVRHIHYDFGFESRLLEQANADPVTRDKVSYRPNPNLNRYAQKYYCAEAKMTNDRKTYVLSAVEQSEELELALSAAEQGVSLGELTELLARRFDVSREEAHAYASELIDSQLLVSPLGVPISGGRRLLSLHQQLQQFGQQGHTQSAVSALQSLRAQAAAMPLDSLVSGYRQTQQTLFPQGGRKDVPRVLFQVDCQRRFVPTLSEAQVAELTASAQALTRLLSEPSEVFSDHKRLFQERFSDQEVPLDLALHSEHGIPFPTQTRAMSPLLDGIHMPTYVSGNTYRSSMVDKLLINKLELCQRAGLNTIDITEQDLNVVRRHSPRVPPIPEGLFIQAMLLHQDVDNAPKYVIQMLAGRSGVEMLGRFTSFDDELLACVRTMLKKQQQQEPHGVYAEIIHDAQIRLNNIVSRPALRDYEIVISGASEAPAERQIRLSDLTVRLENGQYKLRSRRLNQDILPRMSTAHWYGRGNLDVYQFLCQLQNQDRPALGPFRWSDVFDALRRTPRVVYANTVWASAKWRFDGRDRELLMVAAGDEESMRDWIARHELPRFVTLDAGDNSLPIDLYNPVLVAMLLEEIGKSARWELSECIALNQAGEDAIFNSEVVLPFVMAPATPHAVEPAQISSLPARAQTRNAVYPPGSAWTYFKLYCGPLEADDLLLGVVAPVLEAAEREGLIDRWFYIRYADPKTHLRVRFHAAVAANRAQVMQRMSAALQPAIDNQSCNKVVIDTYEQETLRYGGRQAAPLAEQLFALDTALVTRALAQAQRELAPHERWLIALLGIEAWLQAFALEPAEALSLMEHMSVSFKSEFSIRAPQKIQLGAKYRSYRKQIEAYFFGGAQHQFASLAQQLVQQARTSAAQLRAWSEQGELTATLQDIIGSLIHMHCNRVIATDQRRHEVVLYDFMVRILESRRSRQRKLASAA</sequence>
<accession>A0A1A7BXR2</accession>
<evidence type="ECO:0000313" key="3">
    <source>
        <dbReference type="EMBL" id="OBV38401.1"/>
    </source>
</evidence>
<keyword evidence="4" id="KW-1185">Reference proteome</keyword>
<protein>
    <submittedName>
        <fullName evidence="3">Thiopeptide-type bacteriocin biosynthesis domain-containing protein</fullName>
    </submittedName>
</protein>
<proteinExistence type="predicted"/>
<dbReference type="Pfam" id="PF04738">
    <property type="entry name" value="Lant_dehydr_N"/>
    <property type="match status" value="1"/>
</dbReference>
<dbReference type="InterPro" id="IPR006827">
    <property type="entry name" value="Lant_deHydtase_N"/>
</dbReference>
<name>A0A1A7BXR2_9BURK</name>
<feature type="domain" description="Thiopeptide-type bacteriocin biosynthesis" evidence="2">
    <location>
        <begin position="786"/>
        <end position="1051"/>
    </location>
</feature>